<keyword evidence="1" id="KW-1133">Transmembrane helix</keyword>
<reference evidence="2 3" key="1">
    <citation type="submission" date="2024-04" db="EMBL/GenBank/DDBJ databases">
        <title>Defined microbial consortia suppress multidrug-resistant proinflammatory Enterobacteriaceae via ecological control.</title>
        <authorList>
            <person name="Furuichi M."/>
            <person name="Kawaguchi T."/>
            <person name="Pust M."/>
            <person name="Yasuma K."/>
            <person name="Plichta D."/>
            <person name="Hasegawa N."/>
            <person name="Ohya T."/>
            <person name="Bhattarai S."/>
            <person name="Sasajima S."/>
            <person name="Aoto Y."/>
            <person name="Tuganbaev T."/>
            <person name="Yaginuma M."/>
            <person name="Ueda M."/>
            <person name="Okahashi N."/>
            <person name="Amafuji K."/>
            <person name="Kiridooshi Y."/>
            <person name="Sugita K."/>
            <person name="Strazar M."/>
            <person name="Skelly A."/>
            <person name="Suda W."/>
            <person name="Hattori M."/>
            <person name="Nakamoto N."/>
            <person name="Caballero S."/>
            <person name="Norman J."/>
            <person name="Olle B."/>
            <person name="Tanoue T."/>
            <person name="Arita M."/>
            <person name="Bucci V."/>
            <person name="Atarashi K."/>
            <person name="Xavier R."/>
            <person name="Honda K."/>
        </authorList>
    </citation>
    <scope>NUCLEOTIDE SEQUENCE [LARGE SCALE GENOMIC DNA]</scope>
    <source>
        <strain evidence="3">k04-0078-D8-1</strain>
    </source>
</reference>
<evidence type="ECO:0000313" key="3">
    <source>
        <dbReference type="Proteomes" id="UP001600943"/>
    </source>
</evidence>
<sequence>MTKLTPFVYNIDYTNGVSFWFYLINLLRVCACYRGIRGASAMRMRNIVLKRAYFGRKKG</sequence>
<gene>
    <name evidence="2" type="ORF">K040078D81_17240</name>
</gene>
<feature type="transmembrane region" description="Helical" evidence="1">
    <location>
        <begin position="19"/>
        <end position="36"/>
    </location>
</feature>
<keyword evidence="1" id="KW-0472">Membrane</keyword>
<name>A0ABQ0B836_9FIRM</name>
<evidence type="ECO:0000256" key="1">
    <source>
        <dbReference type="SAM" id="Phobius"/>
    </source>
</evidence>
<proteinExistence type="predicted"/>
<dbReference type="Proteomes" id="UP001600943">
    <property type="component" value="Unassembled WGS sequence"/>
</dbReference>
<protein>
    <submittedName>
        <fullName evidence="2">Uncharacterized protein</fullName>
    </submittedName>
</protein>
<comment type="caution">
    <text evidence="2">The sequence shown here is derived from an EMBL/GenBank/DDBJ whole genome shotgun (WGS) entry which is preliminary data.</text>
</comment>
<keyword evidence="3" id="KW-1185">Reference proteome</keyword>
<accession>A0ABQ0B836</accession>
<dbReference type="EMBL" id="BAABYW010000001">
    <property type="protein sequence ID" value="GAA6407607.1"/>
    <property type="molecule type" value="Genomic_DNA"/>
</dbReference>
<organism evidence="2 3">
    <name type="scientific">Blautia hominis</name>
    <dbReference type="NCBI Taxonomy" id="2025493"/>
    <lineage>
        <taxon>Bacteria</taxon>
        <taxon>Bacillati</taxon>
        <taxon>Bacillota</taxon>
        <taxon>Clostridia</taxon>
        <taxon>Lachnospirales</taxon>
        <taxon>Lachnospiraceae</taxon>
        <taxon>Blautia</taxon>
    </lineage>
</organism>
<keyword evidence="1" id="KW-0812">Transmembrane</keyword>
<evidence type="ECO:0000313" key="2">
    <source>
        <dbReference type="EMBL" id="GAA6407607.1"/>
    </source>
</evidence>